<dbReference type="InterPro" id="IPR000847">
    <property type="entry name" value="LysR_HTH_N"/>
</dbReference>
<dbReference type="PROSITE" id="PS50931">
    <property type="entry name" value="HTH_LYSR"/>
    <property type="match status" value="1"/>
</dbReference>
<dbReference type="PRINTS" id="PR00039">
    <property type="entry name" value="HTHLYSR"/>
</dbReference>
<dbReference type="PANTHER" id="PTHR30346:SF0">
    <property type="entry name" value="HCA OPERON TRANSCRIPTIONAL ACTIVATOR HCAR"/>
    <property type="match status" value="1"/>
</dbReference>
<dbReference type="InterPro" id="IPR005119">
    <property type="entry name" value="LysR_subst-bd"/>
</dbReference>
<keyword evidence="3" id="KW-0238">DNA-binding</keyword>
<dbReference type="RefSeq" id="WP_111489642.1">
    <property type="nucleotide sequence ID" value="NZ_CP031264.1"/>
</dbReference>
<dbReference type="InterPro" id="IPR036388">
    <property type="entry name" value="WH-like_DNA-bd_sf"/>
</dbReference>
<dbReference type="Gene3D" id="1.10.10.10">
    <property type="entry name" value="Winged helix-like DNA-binding domain superfamily/Winged helix DNA-binding domain"/>
    <property type="match status" value="1"/>
</dbReference>
<keyword evidence="7" id="KW-1185">Reference proteome</keyword>
<gene>
    <name evidence="6" type="ORF">C7M71_016520</name>
</gene>
<dbReference type="GO" id="GO:0003700">
    <property type="term" value="F:DNA-binding transcription factor activity"/>
    <property type="evidence" value="ECO:0007669"/>
    <property type="project" value="InterPro"/>
</dbReference>
<organism evidence="6 7">
    <name type="scientific">Peterkaempfera bronchialis</name>
    <dbReference type="NCBI Taxonomy" id="2126346"/>
    <lineage>
        <taxon>Bacteria</taxon>
        <taxon>Bacillati</taxon>
        <taxon>Actinomycetota</taxon>
        <taxon>Actinomycetes</taxon>
        <taxon>Kitasatosporales</taxon>
        <taxon>Streptomycetaceae</taxon>
        <taxon>Peterkaempfera</taxon>
    </lineage>
</organism>
<dbReference type="FunFam" id="1.10.10.10:FF:000001">
    <property type="entry name" value="LysR family transcriptional regulator"/>
    <property type="match status" value="1"/>
</dbReference>
<evidence type="ECO:0000256" key="3">
    <source>
        <dbReference type="ARBA" id="ARBA00023125"/>
    </source>
</evidence>
<dbReference type="Gene3D" id="3.40.190.290">
    <property type="match status" value="1"/>
</dbReference>
<dbReference type="SUPFAM" id="SSF53850">
    <property type="entry name" value="Periplasmic binding protein-like II"/>
    <property type="match status" value="1"/>
</dbReference>
<dbReference type="Proteomes" id="UP000249340">
    <property type="component" value="Chromosome"/>
</dbReference>
<protein>
    <submittedName>
        <fullName evidence="6">LysR family transcriptional regulator</fullName>
    </submittedName>
</protein>
<evidence type="ECO:0000259" key="5">
    <source>
        <dbReference type="PROSITE" id="PS50931"/>
    </source>
</evidence>
<comment type="similarity">
    <text evidence="1">Belongs to the LysR transcriptional regulatory family.</text>
</comment>
<dbReference type="Pfam" id="PF00126">
    <property type="entry name" value="HTH_1"/>
    <property type="match status" value="1"/>
</dbReference>
<dbReference type="InterPro" id="IPR036390">
    <property type="entry name" value="WH_DNA-bd_sf"/>
</dbReference>
<reference evidence="7" key="1">
    <citation type="submission" date="2018-07" db="EMBL/GenBank/DDBJ databases">
        <title>Streptacidiphilus bronchialis DSM 106435 chromosome.</title>
        <authorList>
            <person name="Batra D."/>
            <person name="Gulvik C.A."/>
        </authorList>
    </citation>
    <scope>NUCLEOTIDE SEQUENCE [LARGE SCALE GENOMIC DNA]</scope>
    <source>
        <strain evidence="7">DSM 106435</strain>
    </source>
</reference>
<sequence>MDRLEVRQLEYFIAVAEELHFSRAAERLGIAPPPLSRAIAQLERRLGVALFERTSRRVGLTPAGKVFLTDARKALQAIDRAAQRAIHAANGALRIAVAPGMGSGLLRDLHRRYETHHGHDTMQLIFTRDQATAVRAGQADVALLCATEDLRDLESSDVAQEYPVALLPANHPLAERPDISLARLRSDPAYVPECPVTSLDELIDRVALGRLVVVVGHSVTDRLGSAVVGVPVTGLPPTDLLLAWSAESRDRRIASLLDLAHGSMLAMQAPAPRTVKAAAASATATRSGGIAGARAKQRASAGATSAT</sequence>
<dbReference type="Pfam" id="PF03466">
    <property type="entry name" value="LysR_substrate"/>
    <property type="match status" value="1"/>
</dbReference>
<dbReference type="SUPFAM" id="SSF46785">
    <property type="entry name" value="Winged helix' DNA-binding domain"/>
    <property type="match status" value="1"/>
</dbReference>
<dbReference type="PANTHER" id="PTHR30346">
    <property type="entry name" value="TRANSCRIPTIONAL DUAL REGULATOR HCAR-RELATED"/>
    <property type="match status" value="1"/>
</dbReference>
<dbReference type="OrthoDB" id="79118at2"/>
<dbReference type="GO" id="GO:0003677">
    <property type="term" value="F:DNA binding"/>
    <property type="evidence" value="ECO:0007669"/>
    <property type="project" value="UniProtKB-KW"/>
</dbReference>
<dbReference type="KEGG" id="stri:C7M71_016520"/>
<dbReference type="GO" id="GO:0032993">
    <property type="term" value="C:protein-DNA complex"/>
    <property type="evidence" value="ECO:0007669"/>
    <property type="project" value="TreeGrafter"/>
</dbReference>
<dbReference type="EMBL" id="CP031264">
    <property type="protein sequence ID" value="AXI78784.1"/>
    <property type="molecule type" value="Genomic_DNA"/>
</dbReference>
<proteinExistence type="inferred from homology"/>
<evidence type="ECO:0000256" key="1">
    <source>
        <dbReference type="ARBA" id="ARBA00009437"/>
    </source>
</evidence>
<dbReference type="AlphaFoldDB" id="A0A345SYH9"/>
<evidence type="ECO:0000256" key="2">
    <source>
        <dbReference type="ARBA" id="ARBA00023015"/>
    </source>
</evidence>
<name>A0A345SYH9_9ACTN</name>
<evidence type="ECO:0000313" key="7">
    <source>
        <dbReference type="Proteomes" id="UP000249340"/>
    </source>
</evidence>
<feature type="domain" description="HTH lysR-type" evidence="5">
    <location>
        <begin position="4"/>
        <end position="61"/>
    </location>
</feature>
<evidence type="ECO:0000256" key="4">
    <source>
        <dbReference type="ARBA" id="ARBA00023163"/>
    </source>
</evidence>
<evidence type="ECO:0000313" key="6">
    <source>
        <dbReference type="EMBL" id="AXI78784.1"/>
    </source>
</evidence>
<keyword evidence="2" id="KW-0805">Transcription regulation</keyword>
<keyword evidence="4" id="KW-0804">Transcription</keyword>
<accession>A0A345SYH9</accession>